<proteinExistence type="predicted"/>
<accession>A0A9W8E4P5</accession>
<protein>
    <submittedName>
        <fullName evidence="1">Uncharacterized protein</fullName>
    </submittedName>
</protein>
<dbReference type="AlphaFoldDB" id="A0A9W8E4P5"/>
<keyword evidence="2" id="KW-1185">Reference proteome</keyword>
<gene>
    <name evidence="1" type="ORF">H4R34_006357</name>
</gene>
<evidence type="ECO:0000313" key="1">
    <source>
        <dbReference type="EMBL" id="KAJ1967775.1"/>
    </source>
</evidence>
<evidence type="ECO:0000313" key="2">
    <source>
        <dbReference type="Proteomes" id="UP001151582"/>
    </source>
</evidence>
<dbReference type="Proteomes" id="UP001151582">
    <property type="component" value="Unassembled WGS sequence"/>
</dbReference>
<dbReference type="EMBL" id="JANBQB010002268">
    <property type="protein sequence ID" value="KAJ1967775.1"/>
    <property type="molecule type" value="Genomic_DNA"/>
</dbReference>
<name>A0A9W8E4P5_9FUNG</name>
<dbReference type="OrthoDB" id="10295250at2759"/>
<reference evidence="1" key="1">
    <citation type="submission" date="2022-07" db="EMBL/GenBank/DDBJ databases">
        <title>Phylogenomic reconstructions and comparative analyses of Kickxellomycotina fungi.</title>
        <authorList>
            <person name="Reynolds N.K."/>
            <person name="Stajich J.E."/>
            <person name="Barry K."/>
            <person name="Grigoriev I.V."/>
            <person name="Crous P."/>
            <person name="Smith M.E."/>
        </authorList>
    </citation>
    <scope>NUCLEOTIDE SEQUENCE</scope>
    <source>
        <strain evidence="1">RSA 567</strain>
    </source>
</reference>
<comment type="caution">
    <text evidence="1">The sequence shown here is derived from an EMBL/GenBank/DDBJ whole genome shotgun (WGS) entry which is preliminary data.</text>
</comment>
<sequence length="178" mass="20423">MDARGLKRLLDTQDGSAQKKRCSESSTLKAAWEQKLELFAISVAVLLERTKQQGAKAVYLFSSPQHHTAVHVKYDSKPDLEFMPYQGCTNESPMDLALHPYALQVLDHMAFFLKHPDTSRAFTRKIANYRPDWVLLFQFYNMDEVYLEFFSRKYIDQLAAAEESLGTLPSIFELPPGQ</sequence>
<organism evidence="1 2">
    <name type="scientific">Dimargaris verticillata</name>
    <dbReference type="NCBI Taxonomy" id="2761393"/>
    <lineage>
        <taxon>Eukaryota</taxon>
        <taxon>Fungi</taxon>
        <taxon>Fungi incertae sedis</taxon>
        <taxon>Zoopagomycota</taxon>
        <taxon>Kickxellomycotina</taxon>
        <taxon>Dimargaritomycetes</taxon>
        <taxon>Dimargaritales</taxon>
        <taxon>Dimargaritaceae</taxon>
        <taxon>Dimargaris</taxon>
    </lineage>
</organism>